<dbReference type="GO" id="GO:0005886">
    <property type="term" value="C:plasma membrane"/>
    <property type="evidence" value="ECO:0007669"/>
    <property type="project" value="UniProtKB-SubCell"/>
</dbReference>
<evidence type="ECO:0000256" key="7">
    <source>
        <dbReference type="RuleBase" id="RU367016"/>
    </source>
</evidence>
<dbReference type="EMBL" id="QQXK01000009">
    <property type="protein sequence ID" value="RII42702.1"/>
    <property type="molecule type" value="Genomic_DNA"/>
</dbReference>
<feature type="transmembrane region" description="Helical" evidence="7">
    <location>
        <begin position="206"/>
        <end position="224"/>
    </location>
</feature>
<evidence type="ECO:0000256" key="2">
    <source>
        <dbReference type="ARBA" id="ARBA00010792"/>
    </source>
</evidence>
<comment type="similarity">
    <text evidence="2 7">Belongs to the DedA family.</text>
</comment>
<dbReference type="PANTHER" id="PTHR30353:SF0">
    <property type="entry name" value="TRANSMEMBRANE PROTEIN"/>
    <property type="match status" value="1"/>
</dbReference>
<evidence type="ECO:0000313" key="9">
    <source>
        <dbReference type="EMBL" id="RII42702.1"/>
    </source>
</evidence>
<gene>
    <name evidence="9" type="ORF">DWB68_06030</name>
</gene>
<feature type="transmembrane region" description="Helical" evidence="7">
    <location>
        <begin position="172"/>
        <end position="194"/>
    </location>
</feature>
<reference evidence="9 10" key="1">
    <citation type="submission" date="2018-07" db="EMBL/GenBank/DDBJ databases">
        <title>Arthrobacter sp. nov., isolated from raw cow's milk with high bacterial count.</title>
        <authorList>
            <person name="Hahne J."/>
            <person name="Isele D."/>
            <person name="Lipski A."/>
        </authorList>
    </citation>
    <scope>NUCLEOTIDE SEQUENCE [LARGE SCALE GENOMIC DNA]</scope>
    <source>
        <strain evidence="9 10">JZ R-35</strain>
    </source>
</reference>
<evidence type="ECO:0000259" key="8">
    <source>
        <dbReference type="Pfam" id="PF09335"/>
    </source>
</evidence>
<name>A0A399JEZ4_9MICC</name>
<keyword evidence="4 7" id="KW-0812">Transmembrane</keyword>
<evidence type="ECO:0000256" key="4">
    <source>
        <dbReference type="ARBA" id="ARBA00022692"/>
    </source>
</evidence>
<feature type="transmembrane region" description="Helical" evidence="7">
    <location>
        <begin position="41"/>
        <end position="65"/>
    </location>
</feature>
<accession>A0A399JEZ4</accession>
<dbReference type="RefSeq" id="WP_119424247.1">
    <property type="nucleotide sequence ID" value="NZ_QQXK01000009.1"/>
</dbReference>
<keyword evidence="10" id="KW-1185">Reference proteome</keyword>
<keyword evidence="3 7" id="KW-1003">Cell membrane</keyword>
<evidence type="ECO:0000256" key="3">
    <source>
        <dbReference type="ARBA" id="ARBA00022475"/>
    </source>
</evidence>
<dbReference type="PANTHER" id="PTHR30353">
    <property type="entry name" value="INNER MEMBRANE PROTEIN DEDA-RELATED"/>
    <property type="match status" value="1"/>
</dbReference>
<dbReference type="Pfam" id="PF09335">
    <property type="entry name" value="VTT_dom"/>
    <property type="match status" value="1"/>
</dbReference>
<keyword evidence="5 7" id="KW-1133">Transmembrane helix</keyword>
<dbReference type="InterPro" id="IPR032816">
    <property type="entry name" value="VTT_dom"/>
</dbReference>
<comment type="caution">
    <text evidence="9">The sequence shown here is derived from an EMBL/GenBank/DDBJ whole genome shotgun (WGS) entry which is preliminary data.</text>
</comment>
<evidence type="ECO:0000256" key="5">
    <source>
        <dbReference type="ARBA" id="ARBA00022989"/>
    </source>
</evidence>
<dbReference type="Proteomes" id="UP000265419">
    <property type="component" value="Unassembled WGS sequence"/>
</dbReference>
<proteinExistence type="inferred from homology"/>
<evidence type="ECO:0000256" key="1">
    <source>
        <dbReference type="ARBA" id="ARBA00004651"/>
    </source>
</evidence>
<evidence type="ECO:0000313" key="10">
    <source>
        <dbReference type="Proteomes" id="UP000265419"/>
    </source>
</evidence>
<dbReference type="AlphaFoldDB" id="A0A399JEZ4"/>
<keyword evidence="6 7" id="KW-0472">Membrane</keyword>
<dbReference type="InterPro" id="IPR032818">
    <property type="entry name" value="DedA-like"/>
</dbReference>
<feature type="transmembrane region" description="Helical" evidence="7">
    <location>
        <begin position="146"/>
        <end position="165"/>
    </location>
</feature>
<comment type="subcellular location">
    <subcellularLocation>
        <location evidence="1 7">Cell membrane</location>
        <topology evidence="1 7">Multi-pass membrane protein</topology>
    </subcellularLocation>
</comment>
<protein>
    <recommendedName>
        <fullName evidence="8">VTT domain-containing protein</fullName>
    </recommendedName>
</protein>
<feature type="domain" description="VTT" evidence="8">
    <location>
        <begin position="76"/>
        <end position="191"/>
    </location>
</feature>
<evidence type="ECO:0000256" key="6">
    <source>
        <dbReference type="ARBA" id="ARBA00023136"/>
    </source>
</evidence>
<organism evidence="9 10">
    <name type="scientific">Galactobacter valiniphilus</name>
    <dbReference type="NCBI Taxonomy" id="2676122"/>
    <lineage>
        <taxon>Bacteria</taxon>
        <taxon>Bacillati</taxon>
        <taxon>Actinomycetota</taxon>
        <taxon>Actinomycetes</taxon>
        <taxon>Micrococcales</taxon>
        <taxon>Micrococcaceae</taxon>
        <taxon>Galactobacter</taxon>
    </lineage>
</organism>
<feature type="transmembrane region" description="Helical" evidence="7">
    <location>
        <begin position="77"/>
        <end position="100"/>
    </location>
</feature>
<sequence>MLDSLASGLDALTSAASASLVQGSLLPDWLNPNVFLQNSPLGPAIVFVVVAIIFAETGLLVGFFLPGDSMLFTAGMLMATGAIQFPLWLAILLFIVAAIVGNQSGYLIGKKAGPAIFNRPDSKFFKAEHVDKAQAFFDKHGGKALILARFVPIVRTFVPVISGVARMDARRFFVYNVIGGVAWAGLVTLLGVWLGQIPWVGKNIDLIFIAIVLISVVPIIVELLKARRAAKKDSEPAA</sequence>